<sequence length="221" mass="24518">MGWGWVALFCSLCLGLWTILLSQHSKSRTTTTTTTTSDTIVNNKTNNKISLIQIHQQQDQDFKEQQFQTQASPTTKDLLSRTSNDGDDQYLLCIEGASPTLSSASSSSTQLSQLVTATITPELAEYASNVLTRRPSYLENDVCGIRRDSYSTRTRSTSNHSYSKSKGYLTSTAVTLAATRVRASSWSHGMKIASSADTIYKHLSKEDILSNLVRYKFPSHE</sequence>
<accession>A0A6A5BVM6</accession>
<reference evidence="2 3" key="1">
    <citation type="journal article" date="2019" name="Sci. Rep.">
        <title>Nanopore sequencing improves the draft genome of the human pathogenic amoeba Naegleria fowleri.</title>
        <authorList>
            <person name="Liechti N."/>
            <person name="Schurch N."/>
            <person name="Bruggmann R."/>
            <person name="Wittwer M."/>
        </authorList>
    </citation>
    <scope>NUCLEOTIDE SEQUENCE [LARGE SCALE GENOMIC DNA]</scope>
    <source>
        <strain evidence="2 3">ATCC 30894</strain>
    </source>
</reference>
<proteinExistence type="predicted"/>
<dbReference type="GeneID" id="68110330"/>
<dbReference type="VEuPathDB" id="AmoebaDB:NF0030860"/>
<dbReference type="OrthoDB" id="10620066at2759"/>
<gene>
    <name evidence="2" type="ORF">FDP41_003112</name>
</gene>
<feature type="signal peptide" evidence="1">
    <location>
        <begin position="1"/>
        <end position="22"/>
    </location>
</feature>
<dbReference type="Proteomes" id="UP000444721">
    <property type="component" value="Unassembled WGS sequence"/>
</dbReference>
<dbReference type="RefSeq" id="XP_044562503.1">
    <property type="nucleotide sequence ID" value="XM_044706381.1"/>
</dbReference>
<feature type="chain" id="PRO_5025529396" evidence="1">
    <location>
        <begin position="23"/>
        <end position="221"/>
    </location>
</feature>
<protein>
    <submittedName>
        <fullName evidence="2">Uncharacterized protein</fullName>
    </submittedName>
</protein>
<dbReference type="VEuPathDB" id="AmoebaDB:NfTy_059030"/>
<evidence type="ECO:0000313" key="2">
    <source>
        <dbReference type="EMBL" id="KAF0977790.1"/>
    </source>
</evidence>
<dbReference type="VEuPathDB" id="AmoebaDB:FDP41_003112"/>
<organism evidence="2 3">
    <name type="scientific">Naegleria fowleri</name>
    <name type="common">Brain eating amoeba</name>
    <dbReference type="NCBI Taxonomy" id="5763"/>
    <lineage>
        <taxon>Eukaryota</taxon>
        <taxon>Discoba</taxon>
        <taxon>Heterolobosea</taxon>
        <taxon>Tetramitia</taxon>
        <taxon>Eutetramitia</taxon>
        <taxon>Vahlkampfiidae</taxon>
        <taxon>Naegleria</taxon>
    </lineage>
</organism>
<evidence type="ECO:0000313" key="3">
    <source>
        <dbReference type="Proteomes" id="UP000444721"/>
    </source>
</evidence>
<name>A0A6A5BVM6_NAEFO</name>
<comment type="caution">
    <text evidence="2">The sequence shown here is derived from an EMBL/GenBank/DDBJ whole genome shotgun (WGS) entry which is preliminary data.</text>
</comment>
<dbReference type="AlphaFoldDB" id="A0A6A5BVM6"/>
<evidence type="ECO:0000256" key="1">
    <source>
        <dbReference type="SAM" id="SignalP"/>
    </source>
</evidence>
<keyword evidence="1" id="KW-0732">Signal</keyword>
<dbReference type="EMBL" id="VFQX01000033">
    <property type="protein sequence ID" value="KAF0977790.1"/>
    <property type="molecule type" value="Genomic_DNA"/>
</dbReference>
<keyword evidence="3" id="KW-1185">Reference proteome</keyword>